<gene>
    <name evidence="3" type="ORF">FNH09_31820</name>
</gene>
<evidence type="ECO:0000313" key="3">
    <source>
        <dbReference type="EMBL" id="MPY35657.1"/>
    </source>
</evidence>
<keyword evidence="2" id="KW-0732">Signal</keyword>
<evidence type="ECO:0000256" key="2">
    <source>
        <dbReference type="SAM" id="SignalP"/>
    </source>
</evidence>
<dbReference type="AlphaFoldDB" id="A0A5N8VK99"/>
<reference evidence="3 4" key="1">
    <citation type="submission" date="2019-07" db="EMBL/GenBank/DDBJ databases">
        <title>New species of Amycolatopsis and Streptomyces.</title>
        <authorList>
            <person name="Duangmal K."/>
            <person name="Teo W.F.A."/>
            <person name="Lipun K."/>
        </authorList>
    </citation>
    <scope>NUCLEOTIDE SEQUENCE [LARGE SCALE GENOMIC DNA]</scope>
    <source>
        <strain evidence="3 4">NBRC 109810</strain>
    </source>
</reference>
<keyword evidence="1" id="KW-0472">Membrane</keyword>
<organism evidence="3 4">
    <name type="scientific">Streptomyces adustus</name>
    <dbReference type="NCBI Taxonomy" id="1609272"/>
    <lineage>
        <taxon>Bacteria</taxon>
        <taxon>Bacillati</taxon>
        <taxon>Actinomycetota</taxon>
        <taxon>Actinomycetes</taxon>
        <taxon>Kitasatosporales</taxon>
        <taxon>Streptomycetaceae</taxon>
        <taxon>Streptomyces</taxon>
    </lineage>
</organism>
<sequence>MLFLVAALMLLGVVMGTVAHASLTFTAAVAVVVAGWLGIFALRELRGRRRASAHRPTTARPTVGS</sequence>
<evidence type="ECO:0008006" key="5">
    <source>
        <dbReference type="Google" id="ProtNLM"/>
    </source>
</evidence>
<protein>
    <recommendedName>
        <fullName evidence="5">Small hydrophobic membrane protein</fullName>
    </recommendedName>
</protein>
<dbReference type="Proteomes" id="UP000325849">
    <property type="component" value="Unassembled WGS sequence"/>
</dbReference>
<dbReference type="OrthoDB" id="4322613at2"/>
<evidence type="ECO:0000313" key="4">
    <source>
        <dbReference type="Proteomes" id="UP000325849"/>
    </source>
</evidence>
<proteinExistence type="predicted"/>
<feature type="signal peptide" evidence="2">
    <location>
        <begin position="1"/>
        <end position="21"/>
    </location>
</feature>
<feature type="transmembrane region" description="Helical" evidence="1">
    <location>
        <begin position="26"/>
        <end position="45"/>
    </location>
</feature>
<name>A0A5N8VK99_9ACTN</name>
<comment type="caution">
    <text evidence="3">The sequence shown here is derived from an EMBL/GenBank/DDBJ whole genome shotgun (WGS) entry which is preliminary data.</text>
</comment>
<keyword evidence="1" id="KW-0812">Transmembrane</keyword>
<evidence type="ECO:0000256" key="1">
    <source>
        <dbReference type="SAM" id="Phobius"/>
    </source>
</evidence>
<keyword evidence="1" id="KW-1133">Transmembrane helix</keyword>
<dbReference type="EMBL" id="VJZD01000171">
    <property type="protein sequence ID" value="MPY35657.1"/>
    <property type="molecule type" value="Genomic_DNA"/>
</dbReference>
<feature type="chain" id="PRO_5025023646" description="Small hydrophobic membrane protein" evidence="2">
    <location>
        <begin position="22"/>
        <end position="65"/>
    </location>
</feature>
<accession>A0A5N8VK99</accession>
<keyword evidence="4" id="KW-1185">Reference proteome</keyword>
<dbReference type="RefSeq" id="WP_152893370.1">
    <property type="nucleotide sequence ID" value="NZ_JBHJTU010000042.1"/>
</dbReference>